<dbReference type="GO" id="GO:0031012">
    <property type="term" value="C:extracellular matrix"/>
    <property type="evidence" value="ECO:0007669"/>
    <property type="project" value="TreeGrafter"/>
</dbReference>
<dbReference type="GO" id="GO:0007508">
    <property type="term" value="P:larval heart development"/>
    <property type="evidence" value="ECO:0007669"/>
    <property type="project" value="TreeGrafter"/>
</dbReference>
<reference evidence="2" key="2">
    <citation type="journal article" date="2017" name="Front. Cell. Infect. Microbiol.">
        <title>Analysis of the Salivary Gland Transcriptome of Unfed and Partially Fed Amblyomma sculptum Ticks and Descriptive Proteome of the Saliva.</title>
        <authorList>
            <person name="Esteves E."/>
            <person name="Maruyama S.R."/>
            <person name="Kawahara R."/>
            <person name="Fujita A."/>
            <person name="Martins L.A."/>
            <person name="Righi A.A."/>
            <person name="Costa F.B."/>
            <person name="Palmisano G."/>
            <person name="Labruna M.B."/>
            <person name="Sa-Nunes A."/>
            <person name="Ribeiro J.M.C."/>
            <person name="Fogaca A.C."/>
        </authorList>
    </citation>
    <scope>NUCLEOTIDE SEQUENCE</scope>
</reference>
<keyword evidence="2" id="KW-0808">Transferase</keyword>
<reference evidence="2" key="1">
    <citation type="submission" date="2016-09" db="EMBL/GenBank/DDBJ databases">
        <authorList>
            <person name="Capua I."/>
            <person name="De Benedictis P."/>
            <person name="Joannis T."/>
            <person name="Lombin L.H."/>
            <person name="Cattoli G."/>
        </authorList>
    </citation>
    <scope>NUCLEOTIDE SEQUENCE</scope>
</reference>
<protein>
    <submittedName>
        <fullName evidence="2">Putative rna-directed dna polymerase from mobile element jockey-like protein</fullName>
    </submittedName>
</protein>
<keyword evidence="2" id="KW-0548">Nucleotidyltransferase</keyword>
<feature type="non-terminal residue" evidence="2">
    <location>
        <position position="1"/>
    </location>
</feature>
<dbReference type="InterPro" id="IPR005135">
    <property type="entry name" value="Endo/exonuclease/phosphatase"/>
</dbReference>
<dbReference type="InterPro" id="IPR036691">
    <property type="entry name" value="Endo/exonu/phosph_ase_sf"/>
</dbReference>
<dbReference type="GO" id="GO:0061343">
    <property type="term" value="P:cell adhesion involved in heart morphogenesis"/>
    <property type="evidence" value="ECO:0007669"/>
    <property type="project" value="TreeGrafter"/>
</dbReference>
<sequence>VLNINARSIVKKFPDLLSLISTHSPHIIGITETWLHSGIYDSEFTPPGFVAVRLDKSCSTGGGVALLIRSDLRFSVLPSPPDTESLWCKVYLNNYSIIISVIYRPPGSSVHILHAVANFMSKIGIVSSRFICMGDFNTPGIHWPSLSAFGRDIAICRELINISLLFGLTQVVSSATRLNSILDLVFLSASLARNSFSCEVIDGLSDHKGVLVSLSCPISKSPYLFTTFPDFTRADDNSIIDVLADHSAKT</sequence>
<organism evidence="2">
    <name type="scientific">Amblyomma sculptum</name>
    <name type="common">Tick</name>
    <dbReference type="NCBI Taxonomy" id="1581419"/>
    <lineage>
        <taxon>Eukaryota</taxon>
        <taxon>Metazoa</taxon>
        <taxon>Ecdysozoa</taxon>
        <taxon>Arthropoda</taxon>
        <taxon>Chelicerata</taxon>
        <taxon>Arachnida</taxon>
        <taxon>Acari</taxon>
        <taxon>Parasitiformes</taxon>
        <taxon>Ixodida</taxon>
        <taxon>Ixodoidea</taxon>
        <taxon>Ixodidae</taxon>
        <taxon>Amblyomminae</taxon>
        <taxon>Amblyomma</taxon>
    </lineage>
</organism>
<dbReference type="PANTHER" id="PTHR33395:SF22">
    <property type="entry name" value="REVERSE TRANSCRIPTASE DOMAIN-CONTAINING PROTEIN"/>
    <property type="match status" value="1"/>
</dbReference>
<evidence type="ECO:0000259" key="1">
    <source>
        <dbReference type="Pfam" id="PF14529"/>
    </source>
</evidence>
<dbReference type="Pfam" id="PF14529">
    <property type="entry name" value="Exo_endo_phos_2"/>
    <property type="match status" value="1"/>
</dbReference>
<feature type="domain" description="Endonuclease/exonuclease/phosphatase" evidence="1">
    <location>
        <begin position="98"/>
        <end position="210"/>
    </location>
</feature>
<evidence type="ECO:0000313" key="2">
    <source>
        <dbReference type="EMBL" id="JAU01031.1"/>
    </source>
</evidence>
<dbReference type="AlphaFoldDB" id="A0A1E1XNX1"/>
<keyword evidence="2" id="KW-0695">RNA-directed DNA polymerase</keyword>
<name>A0A1E1XNX1_AMBSC</name>
<dbReference type="EMBL" id="GFAA01002404">
    <property type="protein sequence ID" value="JAU01031.1"/>
    <property type="molecule type" value="mRNA"/>
</dbReference>
<accession>A0A1E1XNX1</accession>
<dbReference type="Gene3D" id="3.60.10.10">
    <property type="entry name" value="Endonuclease/exonuclease/phosphatase"/>
    <property type="match status" value="1"/>
</dbReference>
<dbReference type="PANTHER" id="PTHR33395">
    <property type="entry name" value="TRANSCRIPTASE, PUTATIVE-RELATED-RELATED"/>
    <property type="match status" value="1"/>
</dbReference>
<dbReference type="SUPFAM" id="SSF56219">
    <property type="entry name" value="DNase I-like"/>
    <property type="match status" value="1"/>
</dbReference>
<proteinExistence type="evidence at transcript level"/>
<dbReference type="GO" id="GO:0003964">
    <property type="term" value="F:RNA-directed DNA polymerase activity"/>
    <property type="evidence" value="ECO:0007669"/>
    <property type="project" value="UniProtKB-KW"/>
</dbReference>